<evidence type="ECO:0000256" key="1">
    <source>
        <dbReference type="ARBA" id="ARBA00022555"/>
    </source>
</evidence>
<dbReference type="InterPro" id="IPR002547">
    <property type="entry name" value="tRNA-bd_dom"/>
</dbReference>
<dbReference type="SUPFAM" id="SSF50249">
    <property type="entry name" value="Nucleic acid-binding proteins"/>
    <property type="match status" value="1"/>
</dbReference>
<dbReference type="PROSITE" id="PS50886">
    <property type="entry name" value="TRBD"/>
    <property type="match status" value="1"/>
</dbReference>
<protein>
    <submittedName>
        <fullName evidence="5">tRNA-binding protein</fullName>
    </submittedName>
</protein>
<dbReference type="InterPro" id="IPR012340">
    <property type="entry name" value="NA-bd_OB-fold"/>
</dbReference>
<gene>
    <name evidence="5" type="ORF">SAMN05444368_1544</name>
</gene>
<name>A0ABY1JEK1_9BACT</name>
<evidence type="ECO:0000313" key="5">
    <source>
        <dbReference type="EMBL" id="SIN72756.1"/>
    </source>
</evidence>
<organism evidence="5 6">
    <name type="scientific">Acetomicrobium flavidum</name>
    <dbReference type="NCBI Taxonomy" id="49896"/>
    <lineage>
        <taxon>Bacteria</taxon>
        <taxon>Thermotogati</taxon>
        <taxon>Synergistota</taxon>
        <taxon>Synergistia</taxon>
        <taxon>Synergistales</taxon>
        <taxon>Acetomicrobiaceae</taxon>
        <taxon>Acetomicrobium</taxon>
    </lineage>
</organism>
<dbReference type="NCBIfam" id="TIGR02222">
    <property type="entry name" value="chap_CsaA"/>
    <property type="match status" value="1"/>
</dbReference>
<dbReference type="PANTHER" id="PTHR11586:SF37">
    <property type="entry name" value="TRNA-BINDING DOMAIN-CONTAINING PROTEIN"/>
    <property type="match status" value="1"/>
</dbReference>
<proteinExistence type="predicted"/>
<dbReference type="Proteomes" id="UP000185093">
    <property type="component" value="Unassembled WGS sequence"/>
</dbReference>
<dbReference type="Pfam" id="PF01588">
    <property type="entry name" value="tRNA_bind"/>
    <property type="match status" value="1"/>
</dbReference>
<accession>A0ABY1JEK1</accession>
<sequence length="144" mass="15834">MKKGFNKINCSIAGIKLNRKAIDKLEWAEVLKVATITYEQFDAVDMRVGKILKAEINEKARKPAYKLWIDFGDEIGVKQSSAQITKLYSPSSLEGKLIIAVLNFPPKTVAGFKSEVLVLGVPNKDGDVVLLSVDDDPPLGGRVF</sequence>
<dbReference type="InterPro" id="IPR008231">
    <property type="entry name" value="CsaA"/>
</dbReference>
<dbReference type="PANTHER" id="PTHR11586">
    <property type="entry name" value="TRNA-AMINOACYLATION COFACTOR ARC1 FAMILY MEMBER"/>
    <property type="match status" value="1"/>
</dbReference>
<evidence type="ECO:0000259" key="4">
    <source>
        <dbReference type="PROSITE" id="PS50886"/>
    </source>
</evidence>
<evidence type="ECO:0000313" key="6">
    <source>
        <dbReference type="Proteomes" id="UP000185093"/>
    </source>
</evidence>
<dbReference type="Gene3D" id="2.40.50.140">
    <property type="entry name" value="Nucleic acid-binding proteins"/>
    <property type="match status" value="1"/>
</dbReference>
<feature type="domain" description="TRNA-binding" evidence="4">
    <location>
        <begin position="40"/>
        <end position="144"/>
    </location>
</feature>
<reference evidence="5 6" key="1">
    <citation type="submission" date="2016-11" db="EMBL/GenBank/DDBJ databases">
        <authorList>
            <person name="Varghese N."/>
            <person name="Submissions S."/>
        </authorList>
    </citation>
    <scope>NUCLEOTIDE SEQUENCE [LARGE SCALE GENOMIC DNA]</scope>
    <source>
        <strain evidence="5 6">DSM 20664</strain>
    </source>
</reference>
<keyword evidence="1 3" id="KW-0820">tRNA-binding</keyword>
<dbReference type="EMBL" id="FSQZ01000001">
    <property type="protein sequence ID" value="SIN72756.1"/>
    <property type="molecule type" value="Genomic_DNA"/>
</dbReference>
<dbReference type="NCBIfam" id="NF007494">
    <property type="entry name" value="PRK10089.1-3"/>
    <property type="match status" value="1"/>
</dbReference>
<evidence type="ECO:0000256" key="2">
    <source>
        <dbReference type="ARBA" id="ARBA00022884"/>
    </source>
</evidence>
<dbReference type="InterPro" id="IPR051270">
    <property type="entry name" value="Tyrosine-tRNA_ligase_regulator"/>
</dbReference>
<dbReference type="NCBIfam" id="NF007495">
    <property type="entry name" value="PRK10089.1-4"/>
    <property type="match status" value="1"/>
</dbReference>
<keyword evidence="6" id="KW-1185">Reference proteome</keyword>
<comment type="caution">
    <text evidence="5">The sequence shown here is derived from an EMBL/GenBank/DDBJ whole genome shotgun (WGS) entry which is preliminary data.</text>
</comment>
<evidence type="ECO:0000256" key="3">
    <source>
        <dbReference type="PROSITE-ProRule" id="PRU00209"/>
    </source>
</evidence>
<dbReference type="CDD" id="cd02798">
    <property type="entry name" value="tRNA_bind_CsaA"/>
    <property type="match status" value="1"/>
</dbReference>
<keyword evidence="2 3" id="KW-0694">RNA-binding</keyword>